<feature type="compositionally biased region" description="Low complexity" evidence="8">
    <location>
        <begin position="1"/>
        <end position="12"/>
    </location>
</feature>
<comment type="catalytic activity">
    <reaction evidence="6">
        <text>a 5'-end NAD(+)-phospho-ribonucleoside in mRNA + H2O = a 5'-end phospho-ribonucleoside in mRNA + NAD(+) + H(+)</text>
        <dbReference type="Rhea" id="RHEA:60880"/>
        <dbReference type="Rhea" id="RHEA-COMP:15692"/>
        <dbReference type="Rhea" id="RHEA-COMP:15698"/>
        <dbReference type="ChEBI" id="CHEBI:15377"/>
        <dbReference type="ChEBI" id="CHEBI:15378"/>
        <dbReference type="ChEBI" id="CHEBI:57540"/>
        <dbReference type="ChEBI" id="CHEBI:138282"/>
        <dbReference type="ChEBI" id="CHEBI:144029"/>
    </reaction>
    <physiologicalReaction direction="left-to-right" evidence="6">
        <dbReference type="Rhea" id="RHEA:60881"/>
    </physiologicalReaction>
</comment>
<reference evidence="10" key="1">
    <citation type="journal article" date="2020" name="Stud. Mycol.">
        <title>101 Dothideomycetes genomes: a test case for predicting lifestyles and emergence of pathogens.</title>
        <authorList>
            <person name="Haridas S."/>
            <person name="Albert R."/>
            <person name="Binder M."/>
            <person name="Bloem J."/>
            <person name="Labutti K."/>
            <person name="Salamov A."/>
            <person name="Andreopoulos B."/>
            <person name="Baker S."/>
            <person name="Barry K."/>
            <person name="Bills G."/>
            <person name="Bluhm B."/>
            <person name="Cannon C."/>
            <person name="Castanera R."/>
            <person name="Culley D."/>
            <person name="Daum C."/>
            <person name="Ezra D."/>
            <person name="Gonzalez J."/>
            <person name="Henrissat B."/>
            <person name="Kuo A."/>
            <person name="Liang C."/>
            <person name="Lipzen A."/>
            <person name="Lutzoni F."/>
            <person name="Magnuson J."/>
            <person name="Mondo S."/>
            <person name="Nolan M."/>
            <person name="Ohm R."/>
            <person name="Pangilinan J."/>
            <person name="Park H.-J."/>
            <person name="Ramirez L."/>
            <person name="Alfaro M."/>
            <person name="Sun H."/>
            <person name="Tritt A."/>
            <person name="Yoshinaga Y."/>
            <person name="Zwiers L.-H."/>
            <person name="Turgeon B."/>
            <person name="Goodwin S."/>
            <person name="Spatafora J."/>
            <person name="Crous P."/>
            <person name="Grigoriev I."/>
        </authorList>
    </citation>
    <scope>NUCLEOTIDE SEQUENCE</scope>
    <source>
        <strain evidence="10">CBS 122681</strain>
    </source>
</reference>
<comment type="cofactor">
    <cofactor evidence="1 7">
        <name>a divalent metal cation</name>
        <dbReference type="ChEBI" id="CHEBI:60240"/>
    </cofactor>
</comment>
<comment type="subcellular location">
    <subcellularLocation>
        <location evidence="7">Nucleus</location>
    </subcellularLocation>
</comment>
<evidence type="ECO:0000259" key="9">
    <source>
        <dbReference type="Pfam" id="PF08652"/>
    </source>
</evidence>
<comment type="catalytic activity">
    <reaction evidence="3">
        <text>a 5'-end (N(7)-methyl 5'-triphosphoguanosine)-ribonucleoside-ribonucleotide in mRNA + H2O = a (N(7)-methyl 5'-triphosphoguanosine)-nucleoside + a 5'-end phospho-ribonucleoside in mRNA + H(+)</text>
        <dbReference type="Rhea" id="RHEA:66928"/>
        <dbReference type="Rhea" id="RHEA-COMP:15692"/>
        <dbReference type="Rhea" id="RHEA-COMP:17313"/>
        <dbReference type="ChEBI" id="CHEBI:15377"/>
        <dbReference type="ChEBI" id="CHEBI:15378"/>
        <dbReference type="ChEBI" id="CHEBI:138282"/>
        <dbReference type="ChEBI" id="CHEBI:172876"/>
        <dbReference type="ChEBI" id="CHEBI:172877"/>
    </reaction>
    <physiologicalReaction direction="left-to-right" evidence="3">
        <dbReference type="Rhea" id="RHEA:66929"/>
    </physiologicalReaction>
</comment>
<feature type="region of interest" description="Disordered" evidence="8">
    <location>
        <begin position="1"/>
        <end position="41"/>
    </location>
</feature>
<dbReference type="GO" id="GO:0005829">
    <property type="term" value="C:cytosol"/>
    <property type="evidence" value="ECO:0007669"/>
    <property type="project" value="TreeGrafter"/>
</dbReference>
<keyword evidence="7" id="KW-0539">Nucleus</keyword>
<feature type="domain" description="RAI1-like" evidence="9">
    <location>
        <begin position="72"/>
        <end position="420"/>
    </location>
</feature>
<keyword evidence="7" id="KW-0378">Hydrolase</keyword>
<keyword evidence="7" id="KW-0694">RNA-binding</keyword>
<evidence type="ECO:0000313" key="10">
    <source>
        <dbReference type="EMBL" id="KAF2654715.1"/>
    </source>
</evidence>
<protein>
    <recommendedName>
        <fullName evidence="7">Decapping nuclease</fullName>
        <ecNumber evidence="7">3.6.1.-</ecNumber>
    </recommendedName>
</protein>
<dbReference type="PANTHER" id="PTHR12395:SF9">
    <property type="entry name" value="DECAPPING AND EXORIBONUCLEASE PROTEIN"/>
    <property type="match status" value="1"/>
</dbReference>
<feature type="region of interest" description="Disordered" evidence="8">
    <location>
        <begin position="428"/>
        <end position="449"/>
    </location>
</feature>
<dbReference type="Pfam" id="PF08652">
    <property type="entry name" value="RAI1"/>
    <property type="match status" value="1"/>
</dbReference>
<dbReference type="GO" id="GO:0005634">
    <property type="term" value="C:nucleus"/>
    <property type="evidence" value="ECO:0007669"/>
    <property type="project" value="UniProtKB-SubCell"/>
</dbReference>
<keyword evidence="7" id="KW-0479">Metal-binding</keyword>
<dbReference type="Proteomes" id="UP000799324">
    <property type="component" value="Unassembled WGS sequence"/>
</dbReference>
<keyword evidence="11" id="KW-1185">Reference proteome</keyword>
<keyword evidence="7" id="KW-0547">Nucleotide-binding</keyword>
<evidence type="ECO:0000256" key="4">
    <source>
        <dbReference type="ARBA" id="ARBA00044692"/>
    </source>
</evidence>
<evidence type="ECO:0000256" key="6">
    <source>
        <dbReference type="ARBA" id="ARBA00048124"/>
    </source>
</evidence>
<dbReference type="GO" id="GO:0000166">
    <property type="term" value="F:nucleotide binding"/>
    <property type="evidence" value="ECO:0007669"/>
    <property type="project" value="UniProtKB-KW"/>
</dbReference>
<evidence type="ECO:0000256" key="7">
    <source>
        <dbReference type="RuleBase" id="RU367113"/>
    </source>
</evidence>
<comment type="similarity">
    <text evidence="2 7">Belongs to the DXO/Dom3Z family.</text>
</comment>
<feature type="region of interest" description="Disordered" evidence="8">
    <location>
        <begin position="190"/>
        <end position="214"/>
    </location>
</feature>
<name>A0A6A6T3Y2_9PLEO</name>
<proteinExistence type="inferred from homology"/>
<dbReference type="EC" id="3.6.1.-" evidence="7"/>
<comment type="function">
    <text evidence="5">Decapping enzyme for NAD-capped RNAs: specifically hydrolyzes the nicotinamide adenine dinucleotide (NAD) cap from a subset of RNAs by removing the entire NAD moiety from the 5'-end of an NAD-capped RNA. The NAD-cap is present at the 5'-end of some RNAs and snoRNAs. In contrast to the canonical 5'-end N7 methylguanosine (m7G) cap, the NAD cap promotes mRNA decay. Also acts as a non-canonical decapping enzyme that removes the entire cap structure of m7G capped or incompletely capped RNAs. Has decapping activity toward incomplete 5'-end m7G cap mRNAs such as unmethylated 5'-end-capped RNA (cap0), while it has no activity toward 2'-O-ribose methylated m7G cap (cap1). Also possesses RNA 5'-pyrophosphohydrolase activity by hydrolyzing the 5'-end triphosphate to release pyrophosphates. Stimulates exoribonuclease activity of Rat1, allowing it to degrade RNAs with stable secondary structure more effectively.</text>
</comment>
<gene>
    <name evidence="10" type="ORF">K491DRAFT_631334</name>
</gene>
<evidence type="ECO:0000256" key="2">
    <source>
        <dbReference type="ARBA" id="ARBA00006562"/>
    </source>
</evidence>
<feature type="compositionally biased region" description="Basic and acidic residues" evidence="8">
    <location>
        <begin position="440"/>
        <end position="449"/>
    </location>
</feature>
<dbReference type="GO" id="GO:0000956">
    <property type="term" value="P:nuclear-transcribed mRNA catabolic process"/>
    <property type="evidence" value="ECO:0007669"/>
    <property type="project" value="TreeGrafter"/>
</dbReference>
<evidence type="ECO:0000256" key="8">
    <source>
        <dbReference type="SAM" id="MobiDB-lite"/>
    </source>
</evidence>
<dbReference type="GO" id="GO:0034353">
    <property type="term" value="F:mRNA 5'-diphosphatase activity"/>
    <property type="evidence" value="ECO:0007669"/>
    <property type="project" value="TreeGrafter"/>
</dbReference>
<comment type="catalytic activity">
    <reaction evidence="4">
        <text>a 5'-end triphospho-ribonucleoside in mRNA + H2O = a 5'-end phospho-ribonucleoside in mRNA + diphosphate + H(+)</text>
        <dbReference type="Rhea" id="RHEA:78683"/>
        <dbReference type="Rhea" id="RHEA-COMP:15692"/>
        <dbReference type="Rhea" id="RHEA-COMP:17164"/>
        <dbReference type="ChEBI" id="CHEBI:15377"/>
        <dbReference type="ChEBI" id="CHEBI:15378"/>
        <dbReference type="ChEBI" id="CHEBI:33019"/>
        <dbReference type="ChEBI" id="CHEBI:138282"/>
        <dbReference type="ChEBI" id="CHEBI:167618"/>
    </reaction>
    <physiologicalReaction direction="left-to-right" evidence="4">
        <dbReference type="Rhea" id="RHEA:78684"/>
    </physiologicalReaction>
</comment>
<dbReference type="GO" id="GO:0003723">
    <property type="term" value="F:RNA binding"/>
    <property type="evidence" value="ECO:0007669"/>
    <property type="project" value="UniProtKB-KW"/>
</dbReference>
<evidence type="ECO:0000256" key="3">
    <source>
        <dbReference type="ARBA" id="ARBA00044676"/>
    </source>
</evidence>
<organism evidence="10 11">
    <name type="scientific">Lophiostoma macrostomum CBS 122681</name>
    <dbReference type="NCBI Taxonomy" id="1314788"/>
    <lineage>
        <taxon>Eukaryota</taxon>
        <taxon>Fungi</taxon>
        <taxon>Dikarya</taxon>
        <taxon>Ascomycota</taxon>
        <taxon>Pezizomycotina</taxon>
        <taxon>Dothideomycetes</taxon>
        <taxon>Pleosporomycetidae</taxon>
        <taxon>Pleosporales</taxon>
        <taxon>Lophiostomataceae</taxon>
        <taxon>Lophiostoma</taxon>
    </lineage>
</organism>
<evidence type="ECO:0000256" key="5">
    <source>
        <dbReference type="ARBA" id="ARBA00046211"/>
    </source>
</evidence>
<keyword evidence="7" id="KW-0540">Nuclease</keyword>
<dbReference type="PANTHER" id="PTHR12395">
    <property type="entry name" value="DOM-3 RELATED"/>
    <property type="match status" value="1"/>
</dbReference>
<dbReference type="EMBL" id="MU004359">
    <property type="protein sequence ID" value="KAF2654715.1"/>
    <property type="molecule type" value="Genomic_DNA"/>
</dbReference>
<dbReference type="GO" id="GO:0110155">
    <property type="term" value="P:NAD-cap decapping"/>
    <property type="evidence" value="ECO:0007669"/>
    <property type="project" value="TreeGrafter"/>
</dbReference>
<dbReference type="OrthoDB" id="5853397at2759"/>
<evidence type="ECO:0000313" key="11">
    <source>
        <dbReference type="Proteomes" id="UP000799324"/>
    </source>
</evidence>
<dbReference type="AlphaFoldDB" id="A0A6A6T3Y2"/>
<dbReference type="InterPro" id="IPR039039">
    <property type="entry name" value="RAI1-like_fam"/>
</dbReference>
<dbReference type="GO" id="GO:0004518">
    <property type="term" value="F:nuclease activity"/>
    <property type="evidence" value="ECO:0007669"/>
    <property type="project" value="UniProtKB-KW"/>
</dbReference>
<dbReference type="InterPro" id="IPR013961">
    <property type="entry name" value="RAI1"/>
</dbReference>
<sequence>MSQKRPGAASSLPPRPPAPPDTSSIHPTPERDPTPPRKRRRVDHMPFLASSDPIRFPIQPLSRFQGASASIKRPREIAYFSYDENHEYREDDSGISYYCPPQIGANLCDGFDTFRHYEDKEDPHLNSLLRTLVSQEKRTGERVQADFVTWRGMMTKIMTAPFDMFAAFDMFATLHDGTIYIEEDFETRAAERAAESAANSRGPPRPPNRHQPDHKMMTYWGYKFETLSMLPDTPENTSQDFIANRPKAPVSNHAQHCSIVRTAFGSSSLILGGEVDGLSDPKPSNPDLPIPWVELKTAEELPLRPQHRDILKYERKLLKFWAQSFLLGVPKVIVGFRSKQGVLRSIDVYETGKIPGMVRRGTACWDGNVCINFAAGFLQFLKDTVKGEGVYKITLRKKGGVVEVCKVQEKGTGDILCSEFLEWRGKGNGTGDDGEVGVDDTQRENEGEGKVVDDGIRVTQHQAVLS</sequence>
<accession>A0A6A6T3Y2</accession>
<dbReference type="GO" id="GO:0046872">
    <property type="term" value="F:metal ion binding"/>
    <property type="evidence" value="ECO:0007669"/>
    <property type="project" value="UniProtKB-KW"/>
</dbReference>
<evidence type="ECO:0000256" key="1">
    <source>
        <dbReference type="ARBA" id="ARBA00001968"/>
    </source>
</evidence>